<name>A0A3G4ZQB3_9VIRU</name>
<reference evidence="1" key="1">
    <citation type="submission" date="2018-10" db="EMBL/GenBank/DDBJ databases">
        <title>Hidden diversity of soil giant viruses.</title>
        <authorList>
            <person name="Schulz F."/>
            <person name="Alteio L."/>
            <person name="Goudeau D."/>
            <person name="Ryan E.M."/>
            <person name="Malmstrom R.R."/>
            <person name="Blanchard J."/>
            <person name="Woyke T."/>
        </authorList>
    </citation>
    <scope>NUCLEOTIDE SEQUENCE</scope>
    <source>
        <strain evidence="1">TEV1</strain>
    </source>
</reference>
<accession>A0A3G4ZQB3</accession>
<dbReference type="EMBL" id="MK071986">
    <property type="protein sequence ID" value="AYV76514.1"/>
    <property type="molecule type" value="Genomic_DNA"/>
</dbReference>
<proteinExistence type="predicted"/>
<organism evidence="1">
    <name type="scientific">Terrestrivirus sp</name>
    <dbReference type="NCBI Taxonomy" id="2487775"/>
    <lineage>
        <taxon>Viruses</taxon>
        <taxon>Varidnaviria</taxon>
        <taxon>Bamfordvirae</taxon>
        <taxon>Nucleocytoviricota</taxon>
        <taxon>Megaviricetes</taxon>
        <taxon>Imitervirales</taxon>
        <taxon>Mimiviridae</taxon>
        <taxon>Klosneuvirinae</taxon>
    </lineage>
</organism>
<evidence type="ECO:0000313" key="1">
    <source>
        <dbReference type="EMBL" id="AYV76514.1"/>
    </source>
</evidence>
<protein>
    <submittedName>
        <fullName evidence="1">Uncharacterized protein</fullName>
    </submittedName>
</protein>
<gene>
    <name evidence="1" type="ORF">Terrestrivirus8_7</name>
</gene>
<sequence>MIYRSNSKFVSIMDVANKNNIKKIFELILPDTILKHEKIYPPKLQNIINFCDNDL</sequence>